<organism evidence="2 3">
    <name type="scientific">Haloferula luteola</name>
    <dbReference type="NCBI Taxonomy" id="595692"/>
    <lineage>
        <taxon>Bacteria</taxon>
        <taxon>Pseudomonadati</taxon>
        <taxon>Verrucomicrobiota</taxon>
        <taxon>Verrucomicrobiia</taxon>
        <taxon>Verrucomicrobiales</taxon>
        <taxon>Verrucomicrobiaceae</taxon>
        <taxon>Haloferula</taxon>
    </lineage>
</organism>
<feature type="chain" id="PRO_5032741780" description="DUF4878 domain-containing protein" evidence="1">
    <location>
        <begin position="23"/>
        <end position="163"/>
    </location>
</feature>
<comment type="caution">
    <text evidence="2">The sequence shown here is derived from an EMBL/GenBank/DDBJ whole genome shotgun (WGS) entry which is preliminary data.</text>
</comment>
<gene>
    <name evidence="2" type="ORF">HNR46_003183</name>
</gene>
<name>A0A840VBL0_9BACT</name>
<proteinExistence type="predicted"/>
<dbReference type="EMBL" id="JACHFD010000017">
    <property type="protein sequence ID" value="MBB5352934.1"/>
    <property type="molecule type" value="Genomic_DNA"/>
</dbReference>
<accession>A0A840VBL0</accession>
<keyword evidence="1" id="KW-0732">Signal</keyword>
<reference evidence="2 3" key="1">
    <citation type="submission" date="2020-08" db="EMBL/GenBank/DDBJ databases">
        <title>Genomic Encyclopedia of Type Strains, Phase IV (KMG-IV): sequencing the most valuable type-strain genomes for metagenomic binning, comparative biology and taxonomic classification.</title>
        <authorList>
            <person name="Goeker M."/>
        </authorList>
    </citation>
    <scope>NUCLEOTIDE SEQUENCE [LARGE SCALE GENOMIC DNA]</scope>
    <source>
        <strain evidence="2 3">YC6886</strain>
    </source>
</reference>
<evidence type="ECO:0008006" key="4">
    <source>
        <dbReference type="Google" id="ProtNLM"/>
    </source>
</evidence>
<evidence type="ECO:0000313" key="2">
    <source>
        <dbReference type="EMBL" id="MBB5352934.1"/>
    </source>
</evidence>
<keyword evidence="3" id="KW-1185">Reference proteome</keyword>
<protein>
    <recommendedName>
        <fullName evidence="4">DUF4878 domain-containing protein</fullName>
    </recommendedName>
</protein>
<sequence length="163" mass="17885">MITNFRHIVLILLTCLPSFASAENLQSKEALSSFLAFVKGGKHQEAANLIFTAPGKEAATLERVKMLSNKAAEAGESAIEIVTGKELGTVARLIVKDTAKDKTGKPDHDGILMIKRDDAWKVVLNAREIEETSGIATPEEHKALQELRKWQDTTMESLSNLQN</sequence>
<evidence type="ECO:0000256" key="1">
    <source>
        <dbReference type="SAM" id="SignalP"/>
    </source>
</evidence>
<evidence type="ECO:0000313" key="3">
    <source>
        <dbReference type="Proteomes" id="UP000557717"/>
    </source>
</evidence>
<dbReference type="AlphaFoldDB" id="A0A840VBL0"/>
<dbReference type="Proteomes" id="UP000557717">
    <property type="component" value="Unassembled WGS sequence"/>
</dbReference>
<feature type="signal peptide" evidence="1">
    <location>
        <begin position="1"/>
        <end position="22"/>
    </location>
</feature>
<dbReference type="RefSeq" id="WP_184020385.1">
    <property type="nucleotide sequence ID" value="NZ_JACHFD010000017.1"/>
</dbReference>